<proteinExistence type="predicted"/>
<name>A0AC34QJ33_9BILA</name>
<accession>A0AC34QJ33</accession>
<dbReference type="WBParaSite" id="JU765_v2.g16746.t1">
    <property type="protein sequence ID" value="JU765_v2.g16746.t1"/>
    <property type="gene ID" value="JU765_v2.g16746"/>
</dbReference>
<protein>
    <submittedName>
        <fullName evidence="2">Uncharacterized protein</fullName>
    </submittedName>
</protein>
<evidence type="ECO:0000313" key="1">
    <source>
        <dbReference type="Proteomes" id="UP000887576"/>
    </source>
</evidence>
<reference evidence="2" key="1">
    <citation type="submission" date="2022-11" db="UniProtKB">
        <authorList>
            <consortium name="WormBaseParasite"/>
        </authorList>
    </citation>
    <scope>IDENTIFICATION</scope>
</reference>
<evidence type="ECO:0000313" key="2">
    <source>
        <dbReference type="WBParaSite" id="JU765_v2.g16746.t1"/>
    </source>
</evidence>
<dbReference type="Proteomes" id="UP000887576">
    <property type="component" value="Unplaced"/>
</dbReference>
<sequence>MMSGISPHLKEIDLNSDDTSYEEDYEDDASKHVAPEIEFAHNVFAGAETVKLWYIVVVKRPRQLNLLKGEPKIQNITTLLNSKTLKFDLQPEIYGMTDEEEKDRGMTRGHANNHLDEEEDEKHGMTDLETEDEDYGMIDLETDDEKMCDCANNQRWWIILVICFVIIAAVITIVGTKLLNCWPRNSPNWMSKCFPKWLQKIVKTDASEMQADRLRKGANNIPADKLELEGNKEDSVFLPNAEPTGAKTALFDEQCKGKIYIQFVLKD</sequence>
<organism evidence="1 2">
    <name type="scientific">Panagrolaimus sp. JU765</name>
    <dbReference type="NCBI Taxonomy" id="591449"/>
    <lineage>
        <taxon>Eukaryota</taxon>
        <taxon>Metazoa</taxon>
        <taxon>Ecdysozoa</taxon>
        <taxon>Nematoda</taxon>
        <taxon>Chromadorea</taxon>
        <taxon>Rhabditida</taxon>
        <taxon>Tylenchina</taxon>
        <taxon>Panagrolaimomorpha</taxon>
        <taxon>Panagrolaimoidea</taxon>
        <taxon>Panagrolaimidae</taxon>
        <taxon>Panagrolaimus</taxon>
    </lineage>
</organism>